<evidence type="ECO:0000256" key="13">
    <source>
        <dbReference type="SAM" id="SignalP"/>
    </source>
</evidence>
<dbReference type="EMBL" id="JACHNZ010000013">
    <property type="protein sequence ID" value="MBB4631773.1"/>
    <property type="molecule type" value="Genomic_DNA"/>
</dbReference>
<evidence type="ECO:0000256" key="10">
    <source>
        <dbReference type="ARBA" id="ARBA00023237"/>
    </source>
</evidence>
<evidence type="ECO:0000256" key="6">
    <source>
        <dbReference type="ARBA" id="ARBA00023004"/>
    </source>
</evidence>
<keyword evidence="7" id="KW-0406">Ion transport</keyword>
<feature type="signal peptide" evidence="13">
    <location>
        <begin position="1"/>
        <end position="31"/>
    </location>
</feature>
<dbReference type="Proteomes" id="UP000566324">
    <property type="component" value="Unassembled WGS sequence"/>
</dbReference>
<protein>
    <submittedName>
        <fullName evidence="16">Iron complex outermembrane receptor protein</fullName>
    </submittedName>
</protein>
<dbReference type="InterPro" id="IPR036942">
    <property type="entry name" value="Beta-barrel_TonB_sf"/>
</dbReference>
<gene>
    <name evidence="16" type="ORF">GGQ98_001389</name>
</gene>
<evidence type="ECO:0000313" key="16">
    <source>
        <dbReference type="EMBL" id="MBB4631773.1"/>
    </source>
</evidence>
<keyword evidence="5 11" id="KW-0812">Transmembrane</keyword>
<comment type="subcellular location">
    <subcellularLocation>
        <location evidence="1 11">Cell outer membrane</location>
        <topology evidence="1 11">Multi-pass membrane protein</topology>
    </subcellularLocation>
</comment>
<keyword evidence="8 12" id="KW-0798">TonB box</keyword>
<keyword evidence="10 11" id="KW-0998">Cell outer membrane</keyword>
<dbReference type="Pfam" id="PF00593">
    <property type="entry name" value="TonB_dep_Rec_b-barrel"/>
    <property type="match status" value="1"/>
</dbReference>
<reference evidence="16 17" key="1">
    <citation type="submission" date="2020-08" db="EMBL/GenBank/DDBJ databases">
        <title>Genomic Encyclopedia of Type Strains, Phase IV (KMG-IV): sequencing the most valuable type-strain genomes for metagenomic binning, comparative biology and taxonomic classification.</title>
        <authorList>
            <person name="Goeker M."/>
        </authorList>
    </citation>
    <scope>NUCLEOTIDE SEQUENCE [LARGE SCALE GENOMIC DNA]</scope>
    <source>
        <strain evidence="16 17">DSM 17328</strain>
    </source>
</reference>
<dbReference type="RefSeq" id="WP_184067060.1">
    <property type="nucleotide sequence ID" value="NZ_JACHNZ010000013.1"/>
</dbReference>
<keyword evidence="6" id="KW-0408">Iron</keyword>
<dbReference type="InterPro" id="IPR039426">
    <property type="entry name" value="TonB-dep_rcpt-like"/>
</dbReference>
<evidence type="ECO:0000256" key="12">
    <source>
        <dbReference type="RuleBase" id="RU003357"/>
    </source>
</evidence>
<evidence type="ECO:0000259" key="15">
    <source>
        <dbReference type="Pfam" id="PF07715"/>
    </source>
</evidence>
<keyword evidence="4" id="KW-0410">Iron transport</keyword>
<evidence type="ECO:0000256" key="2">
    <source>
        <dbReference type="ARBA" id="ARBA00022448"/>
    </source>
</evidence>
<evidence type="ECO:0000256" key="4">
    <source>
        <dbReference type="ARBA" id="ARBA00022496"/>
    </source>
</evidence>
<feature type="chain" id="PRO_5030728341" evidence="13">
    <location>
        <begin position="32"/>
        <end position="779"/>
    </location>
</feature>
<dbReference type="InterPro" id="IPR012910">
    <property type="entry name" value="Plug_dom"/>
</dbReference>
<evidence type="ECO:0000313" key="17">
    <source>
        <dbReference type="Proteomes" id="UP000566324"/>
    </source>
</evidence>
<comment type="caution">
    <text evidence="16">The sequence shown here is derived from an EMBL/GenBank/DDBJ whole genome shotgun (WGS) entry which is preliminary data.</text>
</comment>
<evidence type="ECO:0000256" key="9">
    <source>
        <dbReference type="ARBA" id="ARBA00023136"/>
    </source>
</evidence>
<keyword evidence="17" id="KW-1185">Reference proteome</keyword>
<evidence type="ECO:0000256" key="11">
    <source>
        <dbReference type="PROSITE-ProRule" id="PRU01360"/>
    </source>
</evidence>
<evidence type="ECO:0000256" key="5">
    <source>
        <dbReference type="ARBA" id="ARBA00022692"/>
    </source>
</evidence>
<dbReference type="PANTHER" id="PTHR32552:SF81">
    <property type="entry name" value="TONB-DEPENDENT OUTER MEMBRANE RECEPTOR"/>
    <property type="match status" value="1"/>
</dbReference>
<feature type="domain" description="TonB-dependent receptor plug" evidence="15">
    <location>
        <begin position="60"/>
        <end position="169"/>
    </location>
</feature>
<dbReference type="GO" id="GO:0006826">
    <property type="term" value="P:iron ion transport"/>
    <property type="evidence" value="ECO:0007669"/>
    <property type="project" value="UniProtKB-KW"/>
</dbReference>
<dbReference type="GO" id="GO:0009279">
    <property type="term" value="C:cell outer membrane"/>
    <property type="evidence" value="ECO:0007669"/>
    <property type="project" value="UniProtKB-SubCell"/>
</dbReference>
<dbReference type="InterPro" id="IPR000531">
    <property type="entry name" value="Beta-barrel_TonB"/>
</dbReference>
<keyword evidence="9 11" id="KW-0472">Membrane</keyword>
<keyword evidence="2 11" id="KW-0813">Transport</keyword>
<dbReference type="PROSITE" id="PS52016">
    <property type="entry name" value="TONB_DEPENDENT_REC_3"/>
    <property type="match status" value="1"/>
</dbReference>
<accession>A0A7W7B2A3</accession>
<evidence type="ECO:0000256" key="1">
    <source>
        <dbReference type="ARBA" id="ARBA00004571"/>
    </source>
</evidence>
<evidence type="ECO:0000256" key="3">
    <source>
        <dbReference type="ARBA" id="ARBA00022452"/>
    </source>
</evidence>
<keyword evidence="3 11" id="KW-1134">Transmembrane beta strand</keyword>
<proteinExistence type="inferred from homology"/>
<name>A0A7W7B2A3_9SPHN</name>
<sequence>MTLIKGRQARPLVWLLSTSILGAAASVSAFAQDMQASSEAAREGGIEEILVTARKRSESAQEVPLSITTFSAASIERQNIMRVEDINRLAPNLTVENGAGVGSAASFVLRGIGSYDYELYADTPVALYVDGVYFARPQASNGEMFDLERIEILYGPQGTLFGRNTTGGAIAMYTRDPSEEFKFQQRIAYGTDNELIVRSVIDTGDIGQSGWKAKLGYYHRQMDGWQEDLNTKKSTSPGSRNVNALSGQLQGNIGDDLQVDIRGDYRKTKYRPIAYQLIGVTQDVIDYFSRSPQYGGDPFIFTTERGILDEVYQNNAFPAATDKSYGTSLTLNYTPSDAFNIKNVLAYRKLKLFSNNNPGGQGFLLGEVLDNTTFLPAGIAPVTPLNAVTTSRQHQISNEFQITGDLGQVDYLLGLFYFQEKSFGTQFVDATFVLGGGMAALNNNVGKEFNLKTTSYAAYGQISYRPAMFDDRMELTGGLRFTKDDKSFDQILYLNNAVTGTQALSKDYNNLSGSLSINYKISDDVMVFGRYATGYKAGGFNPGTIQDPYDPEKAEAFEIGIKSDLFDNRVRFNAALFHTKYDDLQTTQFLFTGTEQLNVILNAAKATYTGGEAQLTIAPTDGLTLTGYVGVIKPDYKSFMIEDPVTFQPIDISDTAHFQLLSKYNFGLGAEYNFGDIGLGEFSVRVDYAYKSKRFWYASDELNPRNHIIAGNAANILSASIMLDEIPLGPDSTLQVQLRGDNLLDQDRIEAGADLGALGSGFVTYARPRSYMLQLTANF</sequence>
<evidence type="ECO:0000259" key="14">
    <source>
        <dbReference type="Pfam" id="PF00593"/>
    </source>
</evidence>
<evidence type="ECO:0000256" key="8">
    <source>
        <dbReference type="ARBA" id="ARBA00023077"/>
    </source>
</evidence>
<dbReference type="SUPFAM" id="SSF56935">
    <property type="entry name" value="Porins"/>
    <property type="match status" value="1"/>
</dbReference>
<dbReference type="PANTHER" id="PTHR32552">
    <property type="entry name" value="FERRICHROME IRON RECEPTOR-RELATED"/>
    <property type="match status" value="1"/>
</dbReference>
<feature type="domain" description="TonB-dependent receptor-like beta-barrel" evidence="14">
    <location>
        <begin position="309"/>
        <end position="703"/>
    </location>
</feature>
<evidence type="ECO:0000256" key="7">
    <source>
        <dbReference type="ARBA" id="ARBA00023065"/>
    </source>
</evidence>
<organism evidence="16 17">
    <name type="scientific">Sphingosinicella soli</name>
    <dbReference type="NCBI Taxonomy" id="333708"/>
    <lineage>
        <taxon>Bacteria</taxon>
        <taxon>Pseudomonadati</taxon>
        <taxon>Pseudomonadota</taxon>
        <taxon>Alphaproteobacteria</taxon>
        <taxon>Sphingomonadales</taxon>
        <taxon>Sphingosinicellaceae</taxon>
        <taxon>Sphingosinicella</taxon>
    </lineage>
</organism>
<keyword evidence="16" id="KW-0675">Receptor</keyword>
<dbReference type="AlphaFoldDB" id="A0A7W7B2A3"/>
<keyword evidence="13" id="KW-0732">Signal</keyword>
<dbReference type="Gene3D" id="2.40.170.20">
    <property type="entry name" value="TonB-dependent receptor, beta-barrel domain"/>
    <property type="match status" value="1"/>
</dbReference>
<dbReference type="Pfam" id="PF07715">
    <property type="entry name" value="Plug"/>
    <property type="match status" value="1"/>
</dbReference>
<comment type="similarity">
    <text evidence="11 12">Belongs to the TonB-dependent receptor family.</text>
</comment>